<gene>
    <name evidence="2" type="ORF">RWE15_22275</name>
</gene>
<evidence type="ECO:0000259" key="1">
    <source>
        <dbReference type="Pfam" id="PF14493"/>
    </source>
</evidence>
<dbReference type="InterPro" id="IPR029491">
    <property type="entry name" value="Helicase_HTH"/>
</dbReference>
<organism evidence="2 3">
    <name type="scientific">Tigheibacillus halophilus</name>
    <dbReference type="NCBI Taxonomy" id="361280"/>
    <lineage>
        <taxon>Bacteria</taxon>
        <taxon>Bacillati</taxon>
        <taxon>Bacillota</taxon>
        <taxon>Bacilli</taxon>
        <taxon>Bacillales</taxon>
        <taxon>Bacillaceae</taxon>
        <taxon>Tigheibacillus</taxon>
    </lineage>
</organism>
<reference evidence="2 3" key="1">
    <citation type="submission" date="2023-10" db="EMBL/GenBank/DDBJ databases">
        <title>Virgibacillus halophilus 5B73C genome.</title>
        <authorList>
            <person name="Miliotis G."/>
            <person name="Sengupta P."/>
            <person name="Hameed A."/>
            <person name="Chuvochina M."/>
            <person name="Mcdonagh F."/>
            <person name="Simpson A.C."/>
            <person name="Singh N.K."/>
            <person name="Rekha P.D."/>
            <person name="Raman K."/>
            <person name="Hugenholtz P."/>
            <person name="Venkateswaran K."/>
        </authorList>
    </citation>
    <scope>NUCLEOTIDE SEQUENCE [LARGE SCALE GENOMIC DNA]</scope>
    <source>
        <strain evidence="2 3">5B73C</strain>
    </source>
</reference>
<evidence type="ECO:0000313" key="2">
    <source>
        <dbReference type="EMBL" id="MDY0396537.1"/>
    </source>
</evidence>
<comment type="caution">
    <text evidence="2">The sequence shown here is derived from an EMBL/GenBank/DDBJ whole genome shotgun (WGS) entry which is preliminary data.</text>
</comment>
<dbReference type="Pfam" id="PF14493">
    <property type="entry name" value="HTH_40"/>
    <property type="match status" value="1"/>
</dbReference>
<evidence type="ECO:0000313" key="3">
    <source>
        <dbReference type="Proteomes" id="UP001281447"/>
    </source>
</evidence>
<feature type="domain" description="Helicase Helix-turn-helix" evidence="1">
    <location>
        <begin position="1"/>
        <end position="75"/>
    </location>
</feature>
<name>A0ABU5CB47_9BACI</name>
<dbReference type="Proteomes" id="UP001281447">
    <property type="component" value="Unassembled WGS sequence"/>
</dbReference>
<protein>
    <submittedName>
        <fullName evidence="2">Helix-turn-helix domain-containing protein</fullName>
    </submittedName>
</protein>
<proteinExistence type="predicted"/>
<dbReference type="Gene3D" id="1.10.10.1390">
    <property type="entry name" value="ATP-dependent DNA helicase RecQ"/>
    <property type="match status" value="1"/>
</dbReference>
<sequence>MEKIAEKRRLKINTIHDHLVEIALYDPQFNIDPFVPKNIQRVIERVVENNPSFKLSTIKEQVGEDVSYFQIRLVLCKQKTKE</sequence>
<dbReference type="EMBL" id="JAWDIP010000004">
    <property type="protein sequence ID" value="MDY0396537.1"/>
    <property type="molecule type" value="Genomic_DNA"/>
</dbReference>
<keyword evidence="3" id="KW-1185">Reference proteome</keyword>
<accession>A0ABU5CB47</accession>